<evidence type="ECO:0000256" key="2">
    <source>
        <dbReference type="ARBA" id="ARBA00022448"/>
    </source>
</evidence>
<dbReference type="InterPro" id="IPR019795">
    <property type="entry name" value="Globin_bac-like_CS"/>
</dbReference>
<organism evidence="7 8">
    <name type="scientific">Vibrio superstes NBRC 103154</name>
    <dbReference type="NCBI Taxonomy" id="1219062"/>
    <lineage>
        <taxon>Bacteria</taxon>
        <taxon>Pseudomonadati</taxon>
        <taxon>Pseudomonadota</taxon>
        <taxon>Gammaproteobacteria</taxon>
        <taxon>Vibrionales</taxon>
        <taxon>Vibrionaceae</taxon>
        <taxon>Vibrio</taxon>
    </lineage>
</organism>
<protein>
    <recommendedName>
        <fullName evidence="9">Group 1 truncated hemoglobin</fullName>
    </recommendedName>
</protein>
<dbReference type="GO" id="GO:0020037">
    <property type="term" value="F:heme binding"/>
    <property type="evidence" value="ECO:0007669"/>
    <property type="project" value="InterPro"/>
</dbReference>
<comment type="caution">
    <text evidence="7">The sequence shown here is derived from an EMBL/GenBank/DDBJ whole genome shotgun (WGS) entry which is preliminary data.</text>
</comment>
<reference evidence="7 8" key="1">
    <citation type="submission" date="2019-07" db="EMBL/GenBank/DDBJ databases">
        <title>Whole genome shotgun sequence of Vibrio superstes NBRC 103154.</title>
        <authorList>
            <person name="Hosoyama A."/>
            <person name="Uohara A."/>
            <person name="Ohji S."/>
            <person name="Ichikawa N."/>
        </authorList>
    </citation>
    <scope>NUCLEOTIDE SEQUENCE [LARGE SCALE GENOMIC DNA]</scope>
    <source>
        <strain evidence="7 8">NBRC 103154</strain>
    </source>
</reference>
<keyword evidence="5 6" id="KW-0408">Iron</keyword>
<keyword evidence="8" id="KW-1185">Reference proteome</keyword>
<dbReference type="Pfam" id="PF01152">
    <property type="entry name" value="Bac_globin"/>
    <property type="match status" value="1"/>
</dbReference>
<dbReference type="InterPro" id="IPR009050">
    <property type="entry name" value="Globin-like_sf"/>
</dbReference>
<dbReference type="SUPFAM" id="SSF46458">
    <property type="entry name" value="Globin-like"/>
    <property type="match status" value="1"/>
</dbReference>
<dbReference type="OrthoDB" id="9795814at2"/>
<evidence type="ECO:0000256" key="5">
    <source>
        <dbReference type="ARBA" id="ARBA00023004"/>
    </source>
</evidence>
<dbReference type="GO" id="GO:0019825">
    <property type="term" value="F:oxygen binding"/>
    <property type="evidence" value="ECO:0007669"/>
    <property type="project" value="InterPro"/>
</dbReference>
<dbReference type="InterPro" id="IPR012292">
    <property type="entry name" value="Globin/Proto"/>
</dbReference>
<sequence>MSTLYERLGGSESITQISSDIVDLHLANKAISTRFADSDLSRLKTSVAEFFITGTGGPNLYKGKDMLAVHKGMNISAVEFIAVLDDALEAMNKNNVGQREQEEVLFVLYSMRSDVILV</sequence>
<gene>
    <name evidence="7" type="ORF">VSU01S_34290</name>
</gene>
<dbReference type="Proteomes" id="UP000321113">
    <property type="component" value="Unassembled WGS sequence"/>
</dbReference>
<dbReference type="CDD" id="cd00454">
    <property type="entry name" value="TrHb1_N"/>
    <property type="match status" value="1"/>
</dbReference>
<evidence type="ECO:0000256" key="4">
    <source>
        <dbReference type="ARBA" id="ARBA00022723"/>
    </source>
</evidence>
<evidence type="ECO:0000313" key="8">
    <source>
        <dbReference type="Proteomes" id="UP000321113"/>
    </source>
</evidence>
<evidence type="ECO:0000313" key="7">
    <source>
        <dbReference type="EMBL" id="GEM81184.1"/>
    </source>
</evidence>
<dbReference type="RefSeq" id="WP_119009377.1">
    <property type="nucleotide sequence ID" value="NZ_BJXK01000018.1"/>
</dbReference>
<accession>A0A511QUZ5</accession>
<dbReference type="EMBL" id="BJXK01000018">
    <property type="protein sequence ID" value="GEM81184.1"/>
    <property type="molecule type" value="Genomic_DNA"/>
</dbReference>
<dbReference type="InterPro" id="IPR001486">
    <property type="entry name" value="Hemoglobin_trunc"/>
</dbReference>
<evidence type="ECO:0000256" key="6">
    <source>
        <dbReference type="PIRSR" id="PIRSR601486-1"/>
    </source>
</evidence>
<comment type="cofactor">
    <cofactor evidence="1">
        <name>heme</name>
        <dbReference type="ChEBI" id="CHEBI:30413"/>
    </cofactor>
</comment>
<keyword evidence="2" id="KW-0813">Transport</keyword>
<dbReference type="GO" id="GO:0015671">
    <property type="term" value="P:oxygen transport"/>
    <property type="evidence" value="ECO:0007669"/>
    <property type="project" value="InterPro"/>
</dbReference>
<dbReference type="AlphaFoldDB" id="A0A511QUZ5"/>
<proteinExistence type="predicted"/>
<evidence type="ECO:0008006" key="9">
    <source>
        <dbReference type="Google" id="ProtNLM"/>
    </source>
</evidence>
<keyword evidence="3 6" id="KW-0349">Heme</keyword>
<dbReference type="Gene3D" id="1.10.490.10">
    <property type="entry name" value="Globins"/>
    <property type="match status" value="1"/>
</dbReference>
<dbReference type="PROSITE" id="PS01213">
    <property type="entry name" value="GLOBIN_FAM_2"/>
    <property type="match status" value="1"/>
</dbReference>
<feature type="binding site" description="proximal binding residue" evidence="6">
    <location>
        <position position="70"/>
    </location>
    <ligand>
        <name>heme</name>
        <dbReference type="ChEBI" id="CHEBI:30413"/>
    </ligand>
    <ligandPart>
        <name>Fe</name>
        <dbReference type="ChEBI" id="CHEBI:18248"/>
    </ligandPart>
</feature>
<dbReference type="GO" id="GO:0046872">
    <property type="term" value="F:metal ion binding"/>
    <property type="evidence" value="ECO:0007669"/>
    <property type="project" value="UniProtKB-KW"/>
</dbReference>
<evidence type="ECO:0000256" key="1">
    <source>
        <dbReference type="ARBA" id="ARBA00001971"/>
    </source>
</evidence>
<name>A0A511QUZ5_9VIBR</name>
<keyword evidence="4 6" id="KW-0479">Metal-binding</keyword>
<evidence type="ECO:0000256" key="3">
    <source>
        <dbReference type="ARBA" id="ARBA00022617"/>
    </source>
</evidence>